<dbReference type="Proteomes" id="UP000289886">
    <property type="component" value="Unassembled WGS sequence"/>
</dbReference>
<evidence type="ECO:0000313" key="2">
    <source>
        <dbReference type="EMBL" id="RXM29003.1"/>
    </source>
</evidence>
<evidence type="ECO:0000313" key="3">
    <source>
        <dbReference type="Proteomes" id="UP000289886"/>
    </source>
</evidence>
<dbReference type="EMBL" id="SCEB01215548">
    <property type="protein sequence ID" value="RXM29003.1"/>
    <property type="molecule type" value="Genomic_DNA"/>
</dbReference>
<keyword evidence="3" id="KW-1185">Reference proteome</keyword>
<dbReference type="AlphaFoldDB" id="A0A444U1B8"/>
<organism evidence="2 3">
    <name type="scientific">Acipenser ruthenus</name>
    <name type="common">Sterlet sturgeon</name>
    <dbReference type="NCBI Taxonomy" id="7906"/>
    <lineage>
        <taxon>Eukaryota</taxon>
        <taxon>Metazoa</taxon>
        <taxon>Chordata</taxon>
        <taxon>Craniata</taxon>
        <taxon>Vertebrata</taxon>
        <taxon>Euteleostomi</taxon>
        <taxon>Actinopterygii</taxon>
        <taxon>Chondrostei</taxon>
        <taxon>Acipenseriformes</taxon>
        <taxon>Acipenseridae</taxon>
        <taxon>Acipenser</taxon>
    </lineage>
</organism>
<name>A0A444U1B8_ACIRT</name>
<evidence type="ECO:0000256" key="1">
    <source>
        <dbReference type="SAM" id="MobiDB-lite"/>
    </source>
</evidence>
<comment type="caution">
    <text evidence="2">The sequence shown here is derived from an EMBL/GenBank/DDBJ whole genome shotgun (WGS) entry which is preliminary data.</text>
</comment>
<gene>
    <name evidence="2" type="ORF">EOD39_9211</name>
</gene>
<feature type="compositionally biased region" description="Polar residues" evidence="1">
    <location>
        <begin position="1"/>
        <end position="15"/>
    </location>
</feature>
<accession>A0A444U1B8</accession>
<reference evidence="2 3" key="1">
    <citation type="submission" date="2019-01" db="EMBL/GenBank/DDBJ databases">
        <title>Draft Genome and Complete Hox-Cluster Characterization of the Sterlet Sturgeon (Acipenser ruthenus).</title>
        <authorList>
            <person name="Wei Q."/>
        </authorList>
    </citation>
    <scope>NUCLEOTIDE SEQUENCE [LARGE SCALE GENOMIC DNA]</scope>
    <source>
        <strain evidence="2">WHYD16114868_AA</strain>
        <tissue evidence="2">Blood</tissue>
    </source>
</reference>
<feature type="region of interest" description="Disordered" evidence="1">
    <location>
        <begin position="1"/>
        <end position="29"/>
    </location>
</feature>
<proteinExistence type="predicted"/>
<protein>
    <submittedName>
        <fullName evidence="2">Uncharacterized protein</fullName>
    </submittedName>
</protein>
<sequence>MSSRKNLTTPPQTTPDGKRFNKASSPDEMTPVVERAVAAKADVFRRLSEAVGPVREVMHDNGVLLHSMRTDLDAHIETMIKVTAKMESFRNRHKAGSTLMAGIFQDLNPILDGFAQITQQKASLSEIGKEENGKYTAQKRLQLTQGPKEQHLAIYKIHYESENGTGKRPFMDELVTSKPDGFVQF</sequence>